<evidence type="ECO:0000313" key="1">
    <source>
        <dbReference type="EMBL" id="KAG2451175.1"/>
    </source>
</evidence>
<keyword evidence="2" id="KW-1185">Reference proteome</keyword>
<organism evidence="1 2">
    <name type="scientific">Chlamydomonas schloesseri</name>
    <dbReference type="NCBI Taxonomy" id="2026947"/>
    <lineage>
        <taxon>Eukaryota</taxon>
        <taxon>Viridiplantae</taxon>
        <taxon>Chlorophyta</taxon>
        <taxon>core chlorophytes</taxon>
        <taxon>Chlorophyceae</taxon>
        <taxon>CS clade</taxon>
        <taxon>Chlamydomonadales</taxon>
        <taxon>Chlamydomonadaceae</taxon>
        <taxon>Chlamydomonas</taxon>
    </lineage>
</organism>
<name>A0A836B999_9CHLO</name>
<accession>A0A836B999</accession>
<gene>
    <name evidence="1" type="ORF">HYH02_003782</name>
</gene>
<sequence>MLCFGALCAGPVLLSFGRWMDVTILPSAATSPLALGVKFLLDQVVGCIFWQAAYITINPAYRRSAVALLESSSVMLETQSQRLGLRPAHHAVAS</sequence>
<dbReference type="Proteomes" id="UP000613740">
    <property type="component" value="Unassembled WGS sequence"/>
</dbReference>
<protein>
    <submittedName>
        <fullName evidence="1">Uncharacterized protein</fullName>
    </submittedName>
</protein>
<reference evidence="1" key="1">
    <citation type="journal article" date="2020" name="bioRxiv">
        <title>Comparative genomics of Chlamydomonas.</title>
        <authorList>
            <person name="Craig R.J."/>
            <person name="Hasan A.R."/>
            <person name="Ness R.W."/>
            <person name="Keightley P.D."/>
        </authorList>
    </citation>
    <scope>NUCLEOTIDE SEQUENCE</scope>
    <source>
        <strain evidence="1">CCAP 11/173</strain>
    </source>
</reference>
<dbReference type="EMBL" id="JAEHOD010000008">
    <property type="protein sequence ID" value="KAG2451175.1"/>
    <property type="molecule type" value="Genomic_DNA"/>
</dbReference>
<comment type="caution">
    <text evidence="1">The sequence shown here is derived from an EMBL/GenBank/DDBJ whole genome shotgun (WGS) entry which is preliminary data.</text>
</comment>
<proteinExistence type="predicted"/>
<dbReference type="OrthoDB" id="526505at2759"/>
<dbReference type="AlphaFoldDB" id="A0A836B999"/>
<evidence type="ECO:0000313" key="2">
    <source>
        <dbReference type="Proteomes" id="UP000613740"/>
    </source>
</evidence>